<feature type="domain" description="Treble clef zinc finger" evidence="1">
    <location>
        <begin position="100"/>
        <end position="134"/>
    </location>
</feature>
<dbReference type="Proteomes" id="UP000462865">
    <property type="component" value="Unassembled WGS sequence"/>
</dbReference>
<comment type="caution">
    <text evidence="2">The sequence shown here is derived from an EMBL/GenBank/DDBJ whole genome shotgun (WGS) entry which is preliminary data.</text>
</comment>
<protein>
    <recommendedName>
        <fullName evidence="1">Treble clef zinc finger domain-containing protein</fullName>
    </recommendedName>
</protein>
<feature type="domain" description="Treble clef zinc finger" evidence="1">
    <location>
        <begin position="18"/>
        <end position="72"/>
    </location>
</feature>
<name>A0A7K0I8Y0_9ACTN</name>
<organism evidence="2 3">
    <name type="scientific">Gordonibacter urolithinfaciens</name>
    <dbReference type="NCBI Taxonomy" id="1335613"/>
    <lineage>
        <taxon>Bacteria</taxon>
        <taxon>Bacillati</taxon>
        <taxon>Actinomycetota</taxon>
        <taxon>Coriobacteriia</taxon>
        <taxon>Eggerthellales</taxon>
        <taxon>Eggerthellaceae</taxon>
        <taxon>Gordonibacter</taxon>
    </lineage>
</organism>
<dbReference type="PANTHER" id="PTHR37317">
    <property type="entry name" value="BLR8090 PROTEIN"/>
    <property type="match status" value="1"/>
</dbReference>
<dbReference type="RefSeq" id="WP_154270139.1">
    <property type="nucleotide sequence ID" value="NZ_WKZA01000008.1"/>
</dbReference>
<evidence type="ECO:0000313" key="3">
    <source>
        <dbReference type="Proteomes" id="UP000462865"/>
    </source>
</evidence>
<evidence type="ECO:0000313" key="2">
    <source>
        <dbReference type="EMBL" id="MSA94117.1"/>
    </source>
</evidence>
<sequence>MAKLIVGQNDLATVNPNLAAEWHPTKNDPLLPSQVTYGSNKKVWWLGKCGHEWEAVISRRSGRGYGCPLCRKSRPKTHEEFCKTIYEVNPFIEIIGTYVKSNVKVSVRCKKCGFEWSTKPNTLQQGHGCPRCAKTGTSRSEQYLCVFMEQVFGIESVLNRDKTSIGLELDVVCGNHAWEYGSWFWHKPKRKQAIDLEKYERCRKRGITLHIIYDSCAGERSKIPSSICFDYDLWQEIDHKTLKRICINGAKEISPDVDLSSIDWESIEIESTRRCRALSPEEYSAEVESIYNGKIIIDSASFKSITNRVKAHCTSCGNTWSPFAYSLVQGHGCRKCAYDLAVINRVGVTAKKTHDMFIEDLRKKNRLYASGQFHLLGNYIGSTEKIPCQCNVCNHKWNASSQSLLTGRGCPKCGYRAAGKLTSERKRLDSQTFKNRIAEKSPSLELLSDYKCAKEKIKTRCRKCGYTWAASPVSLNAGSLCPACANHVVFRGHNDLATVNPNLSAEWHPIKNGSLTPADVVAGSTKRVWWQCSKGHEWKAQICERHRRNLGCPLCAIEARKMPVQCIETGDIYESYASAARAVGLKGCGGIAVACQNQNRTSGGYHWRLKE</sequence>
<dbReference type="Pfam" id="PF14311">
    <property type="entry name" value="DUF4379"/>
    <property type="match status" value="3"/>
</dbReference>
<dbReference type="PANTHER" id="PTHR37317:SF1">
    <property type="entry name" value="ZINC-RIBBON DOMAIN-CONTAINING PROTEIN-RELATED"/>
    <property type="match status" value="1"/>
</dbReference>
<proteinExistence type="predicted"/>
<accession>A0A7K0I8Y0</accession>
<dbReference type="InterPro" id="IPR025487">
    <property type="entry name" value="DUF4379"/>
</dbReference>
<dbReference type="EMBL" id="WKZA01000008">
    <property type="protein sequence ID" value="MSA94117.1"/>
    <property type="molecule type" value="Genomic_DNA"/>
</dbReference>
<evidence type="ECO:0000259" key="1">
    <source>
        <dbReference type="Pfam" id="PF14311"/>
    </source>
</evidence>
<dbReference type="AlphaFoldDB" id="A0A7K0I8Y0"/>
<reference evidence="2 3" key="1">
    <citation type="journal article" date="2019" name="Nat. Med.">
        <title>A library of human gut bacterial isolates paired with longitudinal multiomics data enables mechanistic microbiome research.</title>
        <authorList>
            <person name="Poyet M."/>
            <person name="Groussin M."/>
            <person name="Gibbons S.M."/>
            <person name="Avila-Pacheco J."/>
            <person name="Jiang X."/>
            <person name="Kearney S.M."/>
            <person name="Perrotta A.R."/>
            <person name="Berdy B."/>
            <person name="Zhao S."/>
            <person name="Lieberman T.D."/>
            <person name="Swanson P.K."/>
            <person name="Smith M."/>
            <person name="Roesemann S."/>
            <person name="Alexander J.E."/>
            <person name="Rich S.A."/>
            <person name="Livny J."/>
            <person name="Vlamakis H."/>
            <person name="Clish C."/>
            <person name="Bullock K."/>
            <person name="Deik A."/>
            <person name="Scott J."/>
            <person name="Pierce K.A."/>
            <person name="Xavier R.J."/>
            <person name="Alm E.J."/>
        </authorList>
    </citation>
    <scope>NUCLEOTIDE SEQUENCE [LARGE SCALE GENOMIC DNA]</scope>
    <source>
        <strain evidence="2 3">BIOML-A1</strain>
    </source>
</reference>
<feature type="domain" description="Treble clef zinc finger" evidence="1">
    <location>
        <begin position="503"/>
        <end position="556"/>
    </location>
</feature>
<gene>
    <name evidence="2" type="ORF">GKG38_03395</name>
</gene>